<dbReference type="SUPFAM" id="SSF52540">
    <property type="entry name" value="P-loop containing nucleoside triphosphate hydrolases"/>
    <property type="match status" value="1"/>
</dbReference>
<dbReference type="GO" id="GO:0004386">
    <property type="term" value="F:helicase activity"/>
    <property type="evidence" value="ECO:0007669"/>
    <property type="project" value="UniProtKB-KW"/>
</dbReference>
<dbReference type="Gene3D" id="3.40.50.300">
    <property type="entry name" value="P-loop containing nucleotide triphosphate hydrolases"/>
    <property type="match status" value="3"/>
</dbReference>
<dbReference type="RefSeq" id="WP_138773877.1">
    <property type="nucleotide sequence ID" value="NZ_JBHSSX010000021.1"/>
</dbReference>
<dbReference type="PANTHER" id="PTHR11070">
    <property type="entry name" value="UVRD / RECB / PCRA DNA HELICASE FAMILY MEMBER"/>
    <property type="match status" value="1"/>
</dbReference>
<evidence type="ECO:0000256" key="2">
    <source>
        <dbReference type="ARBA" id="ARBA00022801"/>
    </source>
</evidence>
<dbReference type="Pfam" id="PF00580">
    <property type="entry name" value="UvrD-helicase"/>
    <property type="match status" value="1"/>
</dbReference>
<feature type="domain" description="UvrD-like helicase ATP-binding" evidence="7">
    <location>
        <begin position="14"/>
        <end position="357"/>
    </location>
</feature>
<dbReference type="Proteomes" id="UP000739180">
    <property type="component" value="Unassembled WGS sequence"/>
</dbReference>
<evidence type="ECO:0000256" key="1">
    <source>
        <dbReference type="ARBA" id="ARBA00022741"/>
    </source>
</evidence>
<protein>
    <recommendedName>
        <fullName evidence="5">DNA 3'-5' helicase II</fullName>
    </recommendedName>
</protein>
<accession>A0ABY2XJ26</accession>
<keyword evidence="3 6" id="KW-0347">Helicase</keyword>
<comment type="caution">
    <text evidence="8">The sequence shown here is derived from an EMBL/GenBank/DDBJ whole genome shotgun (WGS) entry which is preliminary data.</text>
</comment>
<dbReference type="InterPro" id="IPR027417">
    <property type="entry name" value="P-loop_NTPase"/>
</dbReference>
<feature type="binding site" evidence="6">
    <location>
        <begin position="35"/>
        <end position="42"/>
    </location>
    <ligand>
        <name>ATP</name>
        <dbReference type="ChEBI" id="CHEBI:30616"/>
    </ligand>
</feature>
<keyword evidence="1 6" id="KW-0547">Nucleotide-binding</keyword>
<organism evidence="8 9">
    <name type="scientific">Alloalcanivorax gelatiniphagus</name>
    <dbReference type="NCBI Taxonomy" id="1194167"/>
    <lineage>
        <taxon>Bacteria</taxon>
        <taxon>Pseudomonadati</taxon>
        <taxon>Pseudomonadota</taxon>
        <taxon>Gammaproteobacteria</taxon>
        <taxon>Oceanospirillales</taxon>
        <taxon>Alcanivoracaceae</taxon>
        <taxon>Alloalcanivorax</taxon>
    </lineage>
</organism>
<evidence type="ECO:0000259" key="7">
    <source>
        <dbReference type="PROSITE" id="PS51198"/>
    </source>
</evidence>
<evidence type="ECO:0000256" key="5">
    <source>
        <dbReference type="ARBA" id="ARBA00034923"/>
    </source>
</evidence>
<dbReference type="InterPro" id="IPR000212">
    <property type="entry name" value="DNA_helicase_UvrD/REP"/>
</dbReference>
<dbReference type="PANTHER" id="PTHR11070:SF2">
    <property type="entry name" value="ATP-DEPENDENT DNA HELICASE SRS2"/>
    <property type="match status" value="1"/>
</dbReference>
<proteinExistence type="predicted"/>
<evidence type="ECO:0000256" key="3">
    <source>
        <dbReference type="ARBA" id="ARBA00022806"/>
    </source>
</evidence>
<sequence length="704" mass="81532">MSLTTLKPEYQAQEKEIQNTIYQHIDRWDDIVFSAGAGAGKTYALVESLKHIVKHHGRRLSEHNQKVICITYTNAATAEIKERLGDSQLIFVSTIHERLWELIKNHQKPLVAIHKGNLAKKIAEMEHDISTNADPKVEPKFRVYRALSQERRAEFEDIISDKLDIYYRLYDSPANKLRDGLTDVGEQFPDILKNVGNFKKIVDTILRLKKYKACIEKIDSDLDGYTEVRYESRFNRDILHRMIISHDTLLEYGQELVSQYDILKKIIIDSFPYILIDEFQDTNTAVVTIMRQLSAYSSKFGHNFLVGYFGDEMQSIYDDGIGHNLPTIHAGLVSVNKFLNRRSHQEVIDTINKIRDDNTDQKSIYSDCTGGSVEFYAYKKDGRAQIDNSEAVLNFANRYVNLWNISQENKLHCLVLTNKLVATLSKFENVHSGFTGTKYYKRFWDRTNTEVLSTDLTKLGTIPRLFFEIMNFQSKISNPRTPLESIIDRTILENASFDELSTCIKKCQELAGESIGGFVESIFNEYDGSQSSIFSQKVDHMFNGSFKSYDNFYKHVFDELFPNIDTEDESVLESVNKHVSDLLSITLEEFGRWYRFIADQQDSEIEFHTYHGVKGLEYENVIVIMENDFGRNRDKFSSFFMHVGNDTVPEEDKGRAEFMNTKNLLYVSCSRAIRNLRVLYLDDITKFDKGIKSIFHEIHCYPDC</sequence>
<evidence type="ECO:0000313" key="9">
    <source>
        <dbReference type="Proteomes" id="UP000739180"/>
    </source>
</evidence>
<evidence type="ECO:0000313" key="8">
    <source>
        <dbReference type="EMBL" id="TMW11041.1"/>
    </source>
</evidence>
<reference evidence="8 9" key="1">
    <citation type="submission" date="2019-05" db="EMBL/GenBank/DDBJ databases">
        <title>Genome of Alcanivorax gelatiniphagus, an oil degrading marine bacteria.</title>
        <authorList>
            <person name="Kwon K.K."/>
        </authorList>
    </citation>
    <scope>NUCLEOTIDE SEQUENCE [LARGE SCALE GENOMIC DNA]</scope>
    <source>
        <strain evidence="8 9">MEBiC 08158</strain>
    </source>
</reference>
<keyword evidence="9" id="KW-1185">Reference proteome</keyword>
<dbReference type="PROSITE" id="PS51198">
    <property type="entry name" value="UVRD_HELICASE_ATP_BIND"/>
    <property type="match status" value="1"/>
</dbReference>
<evidence type="ECO:0000256" key="4">
    <source>
        <dbReference type="ARBA" id="ARBA00022840"/>
    </source>
</evidence>
<gene>
    <name evidence="8" type="ORF">FGS76_17225</name>
</gene>
<keyword evidence="4 6" id="KW-0067">ATP-binding</keyword>
<dbReference type="InterPro" id="IPR014016">
    <property type="entry name" value="UvrD-like_ATP-bd"/>
</dbReference>
<dbReference type="EMBL" id="VCQT01000045">
    <property type="protein sequence ID" value="TMW11041.1"/>
    <property type="molecule type" value="Genomic_DNA"/>
</dbReference>
<evidence type="ECO:0000256" key="6">
    <source>
        <dbReference type="PROSITE-ProRule" id="PRU00560"/>
    </source>
</evidence>
<name>A0ABY2XJ26_9GAMM</name>
<keyword evidence="2 6" id="KW-0378">Hydrolase</keyword>